<dbReference type="InterPro" id="IPR004031">
    <property type="entry name" value="PMP22/EMP/MP20/Claudin"/>
</dbReference>
<evidence type="ECO:0000256" key="4">
    <source>
        <dbReference type="ARBA" id="ARBA00023136"/>
    </source>
</evidence>
<feature type="transmembrane region" description="Helical" evidence="5">
    <location>
        <begin position="49"/>
        <end position="76"/>
    </location>
</feature>
<dbReference type="Proteomes" id="UP000245119">
    <property type="component" value="Linkage Group LG4"/>
</dbReference>
<gene>
    <name evidence="6" type="ORF">C0Q70_08000</name>
</gene>
<dbReference type="GO" id="GO:0016020">
    <property type="term" value="C:membrane"/>
    <property type="evidence" value="ECO:0007669"/>
    <property type="project" value="UniProtKB-SubCell"/>
</dbReference>
<evidence type="ECO:0000256" key="2">
    <source>
        <dbReference type="ARBA" id="ARBA00022692"/>
    </source>
</evidence>
<comment type="caution">
    <text evidence="6">The sequence shown here is derived from an EMBL/GenBank/DDBJ whole genome shotgun (WGS) entry which is preliminary data.</text>
</comment>
<dbReference type="PANTHER" id="PTHR21284:SF12">
    <property type="entry name" value="EG:80H7.2 PROTEIN"/>
    <property type="match status" value="1"/>
</dbReference>
<dbReference type="PANTHER" id="PTHR21284">
    <property type="entry name" value="EG:80H7.2 PROTEIN"/>
    <property type="match status" value="1"/>
</dbReference>
<evidence type="ECO:0000313" key="6">
    <source>
        <dbReference type="EMBL" id="PVD32559.1"/>
    </source>
</evidence>
<name>A0A2T7PGK9_POMCA</name>
<accession>A0A2T7PGK9</accession>
<evidence type="ECO:0000256" key="5">
    <source>
        <dbReference type="SAM" id="Phobius"/>
    </source>
</evidence>
<reference evidence="6 7" key="1">
    <citation type="submission" date="2018-04" db="EMBL/GenBank/DDBJ databases">
        <title>The genome of golden apple snail Pomacea canaliculata provides insight into stress tolerance and invasive adaptation.</title>
        <authorList>
            <person name="Liu C."/>
            <person name="Liu B."/>
            <person name="Ren Y."/>
            <person name="Zhang Y."/>
            <person name="Wang H."/>
            <person name="Li S."/>
            <person name="Jiang F."/>
            <person name="Yin L."/>
            <person name="Zhang G."/>
            <person name="Qian W."/>
            <person name="Fan W."/>
        </authorList>
    </citation>
    <scope>NUCLEOTIDE SEQUENCE [LARGE SCALE GENOMIC DNA]</scope>
    <source>
        <strain evidence="6">SZHN2017</strain>
        <tissue evidence="6">Muscle</tissue>
    </source>
</reference>
<comment type="subcellular location">
    <subcellularLocation>
        <location evidence="1">Membrane</location>
        <topology evidence="1">Multi-pass membrane protein</topology>
    </subcellularLocation>
</comment>
<sequence>MVGAAVGIALQENTAPTRPKLPRVPRRPCYLGSRKEGVWMEAAWNTWGAWWLATQAMMCFGLGLALFALLVATVALCCECKRCNSNHAVAGLLLLAFLVIGVAVVVFGISAKDELSVDLESQQRYSWSFWLAAASSGLSLISAIIYVCEGRAQY</sequence>
<protein>
    <submittedName>
        <fullName evidence="6">Uncharacterized protein</fullName>
    </submittedName>
</protein>
<keyword evidence="4 5" id="KW-0472">Membrane</keyword>
<dbReference type="AlphaFoldDB" id="A0A2T7PGK9"/>
<keyword evidence="3 5" id="KW-1133">Transmembrane helix</keyword>
<dbReference type="Gene3D" id="1.20.140.150">
    <property type="match status" value="1"/>
</dbReference>
<dbReference type="OrthoDB" id="6149645at2759"/>
<keyword evidence="7" id="KW-1185">Reference proteome</keyword>
<feature type="transmembrane region" description="Helical" evidence="5">
    <location>
        <begin position="88"/>
        <end position="109"/>
    </location>
</feature>
<feature type="transmembrane region" description="Helical" evidence="5">
    <location>
        <begin position="129"/>
        <end position="148"/>
    </location>
</feature>
<evidence type="ECO:0000256" key="1">
    <source>
        <dbReference type="ARBA" id="ARBA00004141"/>
    </source>
</evidence>
<dbReference type="Pfam" id="PF00822">
    <property type="entry name" value="PMP22_Claudin"/>
    <property type="match status" value="1"/>
</dbReference>
<dbReference type="EMBL" id="PZQS01000004">
    <property type="protein sequence ID" value="PVD32559.1"/>
    <property type="molecule type" value="Genomic_DNA"/>
</dbReference>
<organism evidence="6 7">
    <name type="scientific">Pomacea canaliculata</name>
    <name type="common">Golden apple snail</name>
    <dbReference type="NCBI Taxonomy" id="400727"/>
    <lineage>
        <taxon>Eukaryota</taxon>
        <taxon>Metazoa</taxon>
        <taxon>Spiralia</taxon>
        <taxon>Lophotrochozoa</taxon>
        <taxon>Mollusca</taxon>
        <taxon>Gastropoda</taxon>
        <taxon>Caenogastropoda</taxon>
        <taxon>Architaenioglossa</taxon>
        <taxon>Ampullarioidea</taxon>
        <taxon>Ampullariidae</taxon>
        <taxon>Pomacea</taxon>
    </lineage>
</organism>
<evidence type="ECO:0000313" key="7">
    <source>
        <dbReference type="Proteomes" id="UP000245119"/>
    </source>
</evidence>
<evidence type="ECO:0000256" key="3">
    <source>
        <dbReference type="ARBA" id="ARBA00022989"/>
    </source>
</evidence>
<proteinExistence type="predicted"/>
<keyword evidence="2 5" id="KW-0812">Transmembrane</keyword>